<name>A0ABN9L2T1_9NEOB</name>
<reference evidence="1" key="1">
    <citation type="submission" date="2023-07" db="EMBL/GenBank/DDBJ databases">
        <authorList>
            <person name="Stuckert A."/>
        </authorList>
    </citation>
    <scope>NUCLEOTIDE SEQUENCE</scope>
</reference>
<protein>
    <recommendedName>
        <fullName evidence="3">Ribosomal protein S4</fullName>
    </recommendedName>
</protein>
<organism evidence="1 2">
    <name type="scientific">Ranitomeya imitator</name>
    <name type="common">mimic poison frog</name>
    <dbReference type="NCBI Taxonomy" id="111125"/>
    <lineage>
        <taxon>Eukaryota</taxon>
        <taxon>Metazoa</taxon>
        <taxon>Chordata</taxon>
        <taxon>Craniata</taxon>
        <taxon>Vertebrata</taxon>
        <taxon>Euteleostomi</taxon>
        <taxon>Amphibia</taxon>
        <taxon>Batrachia</taxon>
        <taxon>Anura</taxon>
        <taxon>Neobatrachia</taxon>
        <taxon>Hyloidea</taxon>
        <taxon>Dendrobatidae</taxon>
        <taxon>Dendrobatinae</taxon>
        <taxon>Ranitomeya</taxon>
    </lineage>
</organism>
<accession>A0ABN9L2T1</accession>
<gene>
    <name evidence="1" type="ORF">RIMI_LOCUS4816873</name>
</gene>
<sequence>MKRKPLYRNLSPVPVPWSQRRTKNLKNLEKRLYCFGERMNLQKPYSQQ</sequence>
<evidence type="ECO:0008006" key="3">
    <source>
        <dbReference type="Google" id="ProtNLM"/>
    </source>
</evidence>
<evidence type="ECO:0000313" key="2">
    <source>
        <dbReference type="Proteomes" id="UP001176940"/>
    </source>
</evidence>
<evidence type="ECO:0000313" key="1">
    <source>
        <dbReference type="EMBL" id="CAJ0931681.1"/>
    </source>
</evidence>
<proteinExistence type="predicted"/>
<dbReference type="EMBL" id="CAUEEQ010007933">
    <property type="protein sequence ID" value="CAJ0931681.1"/>
    <property type="molecule type" value="Genomic_DNA"/>
</dbReference>
<keyword evidence="2" id="KW-1185">Reference proteome</keyword>
<dbReference type="Proteomes" id="UP001176940">
    <property type="component" value="Unassembled WGS sequence"/>
</dbReference>
<comment type="caution">
    <text evidence="1">The sequence shown here is derived from an EMBL/GenBank/DDBJ whole genome shotgun (WGS) entry which is preliminary data.</text>
</comment>